<feature type="signal peptide" evidence="1">
    <location>
        <begin position="1"/>
        <end position="18"/>
    </location>
</feature>
<keyword evidence="4" id="KW-1185">Reference proteome</keyword>
<dbReference type="SUPFAM" id="SSF53300">
    <property type="entry name" value="vWA-like"/>
    <property type="match status" value="1"/>
</dbReference>
<accession>A0A849L6A3</accession>
<gene>
    <name evidence="3" type="ORF">HMH01_16045</name>
</gene>
<protein>
    <submittedName>
        <fullName evidence="3">DUF1194 domain-containing protein</fullName>
    </submittedName>
</protein>
<keyword evidence="1" id="KW-0732">Signal</keyword>
<organism evidence="3 4">
    <name type="scientific">Halovulum dunhuangense</name>
    <dbReference type="NCBI Taxonomy" id="1505036"/>
    <lineage>
        <taxon>Bacteria</taxon>
        <taxon>Pseudomonadati</taxon>
        <taxon>Pseudomonadota</taxon>
        <taxon>Alphaproteobacteria</taxon>
        <taxon>Rhodobacterales</taxon>
        <taxon>Paracoccaceae</taxon>
        <taxon>Halovulum</taxon>
    </lineage>
</organism>
<sequence>MRLPLALALALAAGPARACALALALVVDVSGSIDPGEYRFQADGLAEALVQPDVADALVQRQAALMVMQFSGAGDQAVMLSWQRMLSPQAVATFAENVAAMPRRWSGGKTAVGEAVTAAQAQFAAVADCPRRVIDISGDGMTNDGTGTIAPRAAARRAGVTINALAIDRMGASVTQFFRTQVITGRDAFVETARGYSDYPAAMRRKLYREIVVPAS</sequence>
<dbReference type="PROSITE" id="PS50234">
    <property type="entry name" value="VWFA"/>
    <property type="match status" value="1"/>
</dbReference>
<dbReference type="AlphaFoldDB" id="A0A849L6A3"/>
<dbReference type="InterPro" id="IPR002035">
    <property type="entry name" value="VWF_A"/>
</dbReference>
<evidence type="ECO:0000313" key="3">
    <source>
        <dbReference type="EMBL" id="NNU81949.1"/>
    </source>
</evidence>
<dbReference type="Pfam" id="PF06707">
    <property type="entry name" value="DUF1194"/>
    <property type="match status" value="1"/>
</dbReference>
<evidence type="ECO:0000313" key="4">
    <source>
        <dbReference type="Proteomes" id="UP000572377"/>
    </source>
</evidence>
<dbReference type="Gene3D" id="3.40.50.410">
    <property type="entry name" value="von Willebrand factor, type A domain"/>
    <property type="match status" value="1"/>
</dbReference>
<feature type="domain" description="VWFA" evidence="2">
    <location>
        <begin position="22"/>
        <end position="211"/>
    </location>
</feature>
<proteinExistence type="predicted"/>
<dbReference type="Proteomes" id="UP000572377">
    <property type="component" value="Unassembled WGS sequence"/>
</dbReference>
<evidence type="ECO:0000256" key="1">
    <source>
        <dbReference type="SAM" id="SignalP"/>
    </source>
</evidence>
<feature type="chain" id="PRO_5032521990" evidence="1">
    <location>
        <begin position="19"/>
        <end position="216"/>
    </location>
</feature>
<dbReference type="InterPro" id="IPR036465">
    <property type="entry name" value="vWFA_dom_sf"/>
</dbReference>
<reference evidence="3 4" key="1">
    <citation type="submission" date="2020-05" db="EMBL/GenBank/DDBJ databases">
        <title>Gimesia benthica sp. nov., a novel planctomycete isolated from a deep-sea water sample of the Northwest Indian Ocean.</title>
        <authorList>
            <person name="Wang J."/>
            <person name="Ruan C."/>
            <person name="Song L."/>
            <person name="Zhu Y."/>
            <person name="Li A."/>
            <person name="Zheng X."/>
            <person name="Wang L."/>
            <person name="Lu Z."/>
            <person name="Huang Y."/>
            <person name="Du W."/>
            <person name="Zhou Y."/>
            <person name="Huang L."/>
            <person name="Dai X."/>
        </authorList>
    </citation>
    <scope>NUCLEOTIDE SEQUENCE [LARGE SCALE GENOMIC DNA]</scope>
    <source>
        <strain evidence="3 4">YYQ-30</strain>
    </source>
</reference>
<comment type="caution">
    <text evidence="3">The sequence shown here is derived from an EMBL/GenBank/DDBJ whole genome shotgun (WGS) entry which is preliminary data.</text>
</comment>
<dbReference type="EMBL" id="JABFBC010000003">
    <property type="protein sequence ID" value="NNU81949.1"/>
    <property type="molecule type" value="Genomic_DNA"/>
</dbReference>
<dbReference type="InterPro" id="IPR010607">
    <property type="entry name" value="DUF1194"/>
</dbReference>
<name>A0A849L6A3_9RHOB</name>
<evidence type="ECO:0000259" key="2">
    <source>
        <dbReference type="PROSITE" id="PS50234"/>
    </source>
</evidence>
<dbReference type="RefSeq" id="WP_171326803.1">
    <property type="nucleotide sequence ID" value="NZ_JABFBC010000003.1"/>
</dbReference>